<dbReference type="AlphaFoldDB" id="X0U7L1"/>
<evidence type="ECO:0000313" key="2">
    <source>
        <dbReference type="EMBL" id="GAF95331.1"/>
    </source>
</evidence>
<feature type="non-terminal residue" evidence="2">
    <location>
        <position position="1"/>
    </location>
</feature>
<organism evidence="2">
    <name type="scientific">marine sediment metagenome</name>
    <dbReference type="NCBI Taxonomy" id="412755"/>
    <lineage>
        <taxon>unclassified sequences</taxon>
        <taxon>metagenomes</taxon>
        <taxon>ecological metagenomes</taxon>
    </lineage>
</organism>
<dbReference type="PROSITE" id="PS50022">
    <property type="entry name" value="FA58C_3"/>
    <property type="match status" value="1"/>
</dbReference>
<dbReference type="EMBL" id="BARS01019839">
    <property type="protein sequence ID" value="GAF95331.1"/>
    <property type="molecule type" value="Genomic_DNA"/>
</dbReference>
<reference evidence="2" key="1">
    <citation type="journal article" date="2014" name="Front. Microbiol.">
        <title>High frequency of phylogenetically diverse reductive dehalogenase-homologous genes in deep subseafloor sedimentary metagenomes.</title>
        <authorList>
            <person name="Kawai M."/>
            <person name="Futagami T."/>
            <person name="Toyoda A."/>
            <person name="Takaki Y."/>
            <person name="Nishi S."/>
            <person name="Hori S."/>
            <person name="Arai W."/>
            <person name="Tsubouchi T."/>
            <person name="Morono Y."/>
            <person name="Uchiyama I."/>
            <person name="Ito T."/>
            <person name="Fujiyama A."/>
            <person name="Inagaki F."/>
            <person name="Takami H."/>
        </authorList>
    </citation>
    <scope>NUCLEOTIDE SEQUENCE</scope>
    <source>
        <strain evidence="2">Expedition CK06-06</strain>
    </source>
</reference>
<comment type="caution">
    <text evidence="2">The sequence shown here is derived from an EMBL/GenBank/DDBJ whole genome shotgun (WGS) entry which is preliminary data.</text>
</comment>
<dbReference type="SUPFAM" id="SSF49785">
    <property type="entry name" value="Galactose-binding domain-like"/>
    <property type="match status" value="2"/>
</dbReference>
<sequence>VNGSGLDEFDQHGTDPTDMWLSGMGDSTPSIQYEFDQAYALQEMWVWNSNQIIEGFVGLGAKDVVVEYSLDSTEWTVLEGVNLFNQAPGSPDYTANTIVDFGGARARFVRITVHAGFGMLPQHGLSEVRFYAIPTQGPDDDPDDITQEIRNILATASSSQSDKMGPEKTVNGIGLDAEDQHTVDGTKGWLSGMGDSTPSIQYEFDQAYALGEMWVWNSNQLIERFVGFGAKEVVIEYSLDSTEWTVLEGANLFNQATGSPDYTANTTVDFGGAL</sequence>
<proteinExistence type="predicted"/>
<evidence type="ECO:0000259" key="1">
    <source>
        <dbReference type="PROSITE" id="PS50022"/>
    </source>
</evidence>
<gene>
    <name evidence="2" type="ORF">S01H1_32079</name>
</gene>
<feature type="non-terminal residue" evidence="2">
    <location>
        <position position="274"/>
    </location>
</feature>
<accession>X0U7L1</accession>
<dbReference type="InterPro" id="IPR008979">
    <property type="entry name" value="Galactose-bd-like_sf"/>
</dbReference>
<name>X0U7L1_9ZZZZ</name>
<dbReference type="Gene3D" id="2.60.120.260">
    <property type="entry name" value="Galactose-binding domain-like"/>
    <property type="match status" value="2"/>
</dbReference>
<dbReference type="InterPro" id="IPR000421">
    <property type="entry name" value="FA58C"/>
</dbReference>
<protein>
    <recommendedName>
        <fullName evidence="1">F5/8 type C domain-containing protein</fullName>
    </recommendedName>
</protein>
<feature type="domain" description="F5/8 type C" evidence="1">
    <location>
        <begin position="1"/>
        <end position="133"/>
    </location>
</feature>